<protein>
    <recommendedName>
        <fullName evidence="4">HTH luxR-type domain-containing protein</fullName>
    </recommendedName>
</protein>
<evidence type="ECO:0000313" key="6">
    <source>
        <dbReference type="Proteomes" id="UP000237222"/>
    </source>
</evidence>
<name>A0A2S4HCJ7_9GAMM</name>
<keyword evidence="2" id="KW-0238">DNA-binding</keyword>
<reference evidence="5" key="1">
    <citation type="submission" date="2018-01" db="EMBL/GenBank/DDBJ databases">
        <authorList>
            <person name="Yu X.-D."/>
        </authorList>
    </citation>
    <scope>NUCLEOTIDE SEQUENCE</scope>
    <source>
        <strain evidence="5">ZX-21</strain>
    </source>
</reference>
<dbReference type="CDD" id="cd06170">
    <property type="entry name" value="LuxR_C_like"/>
    <property type="match status" value="1"/>
</dbReference>
<accession>A0A2S4HCJ7</accession>
<keyword evidence="1" id="KW-0805">Transcription regulation</keyword>
<dbReference type="InterPro" id="IPR000792">
    <property type="entry name" value="Tscrpt_reg_LuxR_C"/>
</dbReference>
<dbReference type="PANTHER" id="PTHR44688:SF16">
    <property type="entry name" value="DNA-BINDING TRANSCRIPTIONAL ACTIVATOR DEVR_DOSR"/>
    <property type="match status" value="1"/>
</dbReference>
<dbReference type="SUPFAM" id="SSF46894">
    <property type="entry name" value="C-terminal effector domain of the bipartite response regulators"/>
    <property type="match status" value="1"/>
</dbReference>
<dbReference type="EMBL" id="PQGG01000035">
    <property type="protein sequence ID" value="POP51688.1"/>
    <property type="molecule type" value="Genomic_DNA"/>
</dbReference>
<organism evidence="5 6">
    <name type="scientific">Zhongshania marina</name>
    <dbReference type="NCBI Taxonomy" id="2304603"/>
    <lineage>
        <taxon>Bacteria</taxon>
        <taxon>Pseudomonadati</taxon>
        <taxon>Pseudomonadota</taxon>
        <taxon>Gammaproteobacteria</taxon>
        <taxon>Cellvibrionales</taxon>
        <taxon>Spongiibacteraceae</taxon>
        <taxon>Zhongshania</taxon>
    </lineage>
</organism>
<dbReference type="GO" id="GO:0003677">
    <property type="term" value="F:DNA binding"/>
    <property type="evidence" value="ECO:0007669"/>
    <property type="project" value="UniProtKB-KW"/>
</dbReference>
<dbReference type="Pfam" id="PF00196">
    <property type="entry name" value="GerE"/>
    <property type="match status" value="1"/>
</dbReference>
<proteinExistence type="predicted"/>
<evidence type="ECO:0000256" key="3">
    <source>
        <dbReference type="ARBA" id="ARBA00023163"/>
    </source>
</evidence>
<feature type="domain" description="HTH luxR-type" evidence="4">
    <location>
        <begin position="189"/>
        <end position="254"/>
    </location>
</feature>
<gene>
    <name evidence="5" type="ORF">C0068_15105</name>
</gene>
<evidence type="ECO:0000259" key="4">
    <source>
        <dbReference type="PROSITE" id="PS50043"/>
    </source>
</evidence>
<dbReference type="AlphaFoldDB" id="A0A2S4HCJ7"/>
<dbReference type="RefSeq" id="WP_103685314.1">
    <property type="nucleotide sequence ID" value="NZ_PQGG01000035.1"/>
</dbReference>
<dbReference type="SMART" id="SM00421">
    <property type="entry name" value="HTH_LUXR"/>
    <property type="match status" value="1"/>
</dbReference>
<dbReference type="InterPro" id="IPR016032">
    <property type="entry name" value="Sig_transdc_resp-reg_C-effctor"/>
</dbReference>
<dbReference type="OrthoDB" id="9807052at2"/>
<dbReference type="GO" id="GO:0006355">
    <property type="term" value="P:regulation of DNA-templated transcription"/>
    <property type="evidence" value="ECO:0007669"/>
    <property type="project" value="InterPro"/>
</dbReference>
<dbReference type="PANTHER" id="PTHR44688">
    <property type="entry name" value="DNA-BINDING TRANSCRIPTIONAL ACTIVATOR DEVR_DOSR"/>
    <property type="match status" value="1"/>
</dbReference>
<evidence type="ECO:0000256" key="2">
    <source>
        <dbReference type="ARBA" id="ARBA00023125"/>
    </source>
</evidence>
<evidence type="ECO:0000313" key="5">
    <source>
        <dbReference type="EMBL" id="POP51688.1"/>
    </source>
</evidence>
<evidence type="ECO:0000256" key="1">
    <source>
        <dbReference type="ARBA" id="ARBA00023015"/>
    </source>
</evidence>
<dbReference type="PROSITE" id="PS00622">
    <property type="entry name" value="HTH_LUXR_1"/>
    <property type="match status" value="1"/>
</dbReference>
<keyword evidence="3" id="KW-0804">Transcription</keyword>
<dbReference type="PRINTS" id="PR00038">
    <property type="entry name" value="HTHLUXR"/>
</dbReference>
<dbReference type="PROSITE" id="PS50043">
    <property type="entry name" value="HTH_LUXR_2"/>
    <property type="match status" value="1"/>
</dbReference>
<sequence>MNSYTQQFQAADKQFSNNIMRITRANHIALMLYDRSTPQHPITFLFNDGIPATLAANYSKRICLHDPLLPHAGTSDTDNIRRTDIGQTNTKRQQLESTLNSDALYQDVLSHAGYRETAAYTHGISKNLHLVVGLLLSKGARNRTQLQLDAASQLVENWLEVCADTLIESSIRQRLHNEPQHAIIDATTICRGDYGLSQREADVVNELVRGKSNKKISATLNLSEYTIENYLRNIYKKFSVHSRTELIATLAQLPK</sequence>
<dbReference type="InterPro" id="IPR036388">
    <property type="entry name" value="WH-like_DNA-bd_sf"/>
</dbReference>
<dbReference type="Gene3D" id="1.10.10.10">
    <property type="entry name" value="Winged helix-like DNA-binding domain superfamily/Winged helix DNA-binding domain"/>
    <property type="match status" value="1"/>
</dbReference>
<comment type="caution">
    <text evidence="5">The sequence shown here is derived from an EMBL/GenBank/DDBJ whole genome shotgun (WGS) entry which is preliminary data.</text>
</comment>
<dbReference type="Proteomes" id="UP000237222">
    <property type="component" value="Unassembled WGS sequence"/>
</dbReference>